<reference evidence="1" key="1">
    <citation type="submission" date="2020-11" db="EMBL/GenBank/DDBJ databases">
        <authorList>
            <person name="Koelle M."/>
            <person name="Horta M.A.C."/>
            <person name="Nowrousian M."/>
            <person name="Ohm R.A."/>
            <person name="Benz P."/>
            <person name="Pilgard A."/>
        </authorList>
    </citation>
    <scope>NUCLEOTIDE SEQUENCE</scope>
    <source>
        <strain evidence="1">FPRL280</strain>
    </source>
</reference>
<comment type="caution">
    <text evidence="1">The sequence shown here is derived from an EMBL/GenBank/DDBJ whole genome shotgun (WGS) entry which is preliminary data.</text>
</comment>
<evidence type="ECO:0000313" key="2">
    <source>
        <dbReference type="Proteomes" id="UP000639403"/>
    </source>
</evidence>
<evidence type="ECO:0000313" key="1">
    <source>
        <dbReference type="EMBL" id="KAF9816871.1"/>
    </source>
</evidence>
<gene>
    <name evidence="1" type="ORF">IEO21_03845</name>
</gene>
<organism evidence="1 2">
    <name type="scientific">Rhodonia placenta</name>
    <dbReference type="NCBI Taxonomy" id="104341"/>
    <lineage>
        <taxon>Eukaryota</taxon>
        <taxon>Fungi</taxon>
        <taxon>Dikarya</taxon>
        <taxon>Basidiomycota</taxon>
        <taxon>Agaricomycotina</taxon>
        <taxon>Agaricomycetes</taxon>
        <taxon>Polyporales</taxon>
        <taxon>Adustoporiaceae</taxon>
        <taxon>Rhodonia</taxon>
    </lineage>
</organism>
<accession>A0A8H7P4Y2</accession>
<reference evidence="1" key="2">
    <citation type="journal article" name="Front. Microbiol.">
        <title>Degradative Capacity of Two Strains of Rhodonia placenta: From Phenotype to Genotype.</title>
        <authorList>
            <person name="Kolle M."/>
            <person name="Horta M.A.C."/>
            <person name="Nowrousian M."/>
            <person name="Ohm R.A."/>
            <person name="Benz J.P."/>
            <person name="Pilgard A."/>
        </authorList>
    </citation>
    <scope>NUCLEOTIDE SEQUENCE</scope>
    <source>
        <strain evidence="1">FPRL280</strain>
    </source>
</reference>
<protein>
    <submittedName>
        <fullName evidence="1">Uncharacterized protein</fullName>
    </submittedName>
</protein>
<name>A0A8H7P4Y2_9APHY</name>
<dbReference type="AlphaFoldDB" id="A0A8H7P4Y2"/>
<proteinExistence type="predicted"/>
<dbReference type="EMBL" id="JADOXO010000051">
    <property type="protein sequence ID" value="KAF9816871.1"/>
    <property type="molecule type" value="Genomic_DNA"/>
</dbReference>
<dbReference type="Proteomes" id="UP000639403">
    <property type="component" value="Unassembled WGS sequence"/>
</dbReference>
<sequence length="57" mass="6216">MHHKGMLSHLRRVSSATEQTGVDVSASSMLQCFGLIWLEPVSSVSLDREAGSRDSDL</sequence>